<accession>A0ABP9N318</accession>
<organism evidence="2 3">
    <name type="scientific">Orbus sasakiae</name>
    <dbReference type="NCBI Taxonomy" id="1078475"/>
    <lineage>
        <taxon>Bacteria</taxon>
        <taxon>Pseudomonadati</taxon>
        <taxon>Pseudomonadota</taxon>
        <taxon>Gammaproteobacteria</taxon>
        <taxon>Orbales</taxon>
        <taxon>Orbaceae</taxon>
        <taxon>Orbus</taxon>
    </lineage>
</organism>
<dbReference type="InterPro" id="IPR029058">
    <property type="entry name" value="AB_hydrolase_fold"/>
</dbReference>
<dbReference type="PANTHER" id="PTHR22946">
    <property type="entry name" value="DIENELACTONE HYDROLASE DOMAIN-CONTAINING PROTEIN-RELATED"/>
    <property type="match status" value="1"/>
</dbReference>
<reference evidence="3" key="1">
    <citation type="journal article" date="2019" name="Int. J. Syst. Evol. Microbiol.">
        <title>The Global Catalogue of Microorganisms (GCM) 10K type strain sequencing project: providing services to taxonomists for standard genome sequencing and annotation.</title>
        <authorList>
            <consortium name="The Broad Institute Genomics Platform"/>
            <consortium name="The Broad Institute Genome Sequencing Center for Infectious Disease"/>
            <person name="Wu L."/>
            <person name="Ma J."/>
        </authorList>
    </citation>
    <scope>NUCLEOTIDE SEQUENCE [LARGE SCALE GENOMIC DNA]</scope>
    <source>
        <strain evidence="3">JCM 18050</strain>
    </source>
</reference>
<protein>
    <submittedName>
        <fullName evidence="2">Esterase FrsA</fullName>
    </submittedName>
</protein>
<comment type="caution">
    <text evidence="2">The sequence shown here is derived from an EMBL/GenBank/DDBJ whole genome shotgun (WGS) entry which is preliminary data.</text>
</comment>
<dbReference type="PANTHER" id="PTHR22946:SF4">
    <property type="entry name" value="ESTERASE FRSA"/>
    <property type="match status" value="1"/>
</dbReference>
<evidence type="ECO:0000313" key="2">
    <source>
        <dbReference type="EMBL" id="GAA5108202.1"/>
    </source>
</evidence>
<evidence type="ECO:0000313" key="3">
    <source>
        <dbReference type="Proteomes" id="UP001500171"/>
    </source>
</evidence>
<keyword evidence="1" id="KW-0378">Hydrolase</keyword>
<gene>
    <name evidence="2" type="primary">frsA</name>
    <name evidence="2" type="ORF">GCM10023211_10180</name>
</gene>
<evidence type="ECO:0000256" key="1">
    <source>
        <dbReference type="ARBA" id="ARBA00022801"/>
    </source>
</evidence>
<dbReference type="InterPro" id="IPR010520">
    <property type="entry name" value="FrsA-like"/>
</dbReference>
<proteinExistence type="predicted"/>
<dbReference type="Gene3D" id="3.40.50.1820">
    <property type="entry name" value="alpha/beta hydrolase"/>
    <property type="match status" value="1"/>
</dbReference>
<dbReference type="Proteomes" id="UP001500171">
    <property type="component" value="Unassembled WGS sequence"/>
</dbReference>
<dbReference type="EMBL" id="BAABHY010000001">
    <property type="protein sequence ID" value="GAA5108202.1"/>
    <property type="molecule type" value="Genomic_DNA"/>
</dbReference>
<dbReference type="SUPFAM" id="SSF53474">
    <property type="entry name" value="alpha/beta-Hydrolases"/>
    <property type="match status" value="1"/>
</dbReference>
<dbReference type="InterPro" id="IPR050261">
    <property type="entry name" value="FrsA_esterase"/>
</dbReference>
<dbReference type="RefSeq" id="WP_345489489.1">
    <property type="nucleotide sequence ID" value="NZ_BAABHY010000001.1"/>
</dbReference>
<name>A0ABP9N318_9GAMM</name>
<sequence>MTSNKNLSEQLFKPQFNYPETSSLIHRVDVGNHQARSLLDGEGRNNWYRVINRLSWYWHGLPLIEVEEVLSRIAASPRKRTNEAWLDTVEGYQFGNWIYEFLAQSVKWQQKAEQCHQITEQSQAKAGCHKAWLTASLFAGLASYPYYRNDDLANQAQVFANRYYREAMNYSPYQIKELEFIVENKSVKAILHTPLLHDDQPKAFPVVLLCAGLGNLQIDFYHYFSKYLAPLGVGLLTVDTPSIGNSKAFNLSQNTTIIHQAVLEQIKSVPLIDYSNIILMGYRFGANIAMRLAYLMPNKIKGVINVAPIIHQLFVDNQMQAKLPLIYRDMIASRLGLNSVSNQQLMAELRFFSLKEQGLLSRPCTVPVLNIVYDGDAMSTQEEMKLITSSKKVTQIQIKTSTLKESLSQSSDLSSKWIQTLIK</sequence>
<dbReference type="Pfam" id="PF06500">
    <property type="entry name" value="FrsA-like"/>
    <property type="match status" value="1"/>
</dbReference>
<keyword evidence="3" id="KW-1185">Reference proteome</keyword>